<evidence type="ECO:0000313" key="4">
    <source>
        <dbReference type="Proteomes" id="UP000588098"/>
    </source>
</evidence>
<feature type="transmembrane region" description="Helical" evidence="2">
    <location>
        <begin position="189"/>
        <end position="208"/>
    </location>
</feature>
<dbReference type="EMBL" id="JACHJL010000016">
    <property type="protein sequence ID" value="MBB5938360.1"/>
    <property type="molecule type" value="Genomic_DNA"/>
</dbReference>
<evidence type="ECO:0000256" key="2">
    <source>
        <dbReference type="SAM" id="Phobius"/>
    </source>
</evidence>
<sequence>MSVMEAGRVLRALRAAMFAAVCVLLAAAGHMVMSGAPIPLWAIGAALLGTGTAAWCAARCERGPLLIMTMTIGAQMALHTLFSVAQTAAGAHGAGHGSEHGSGHGHSAAHGADAGASDALRESIAAGGSVLPPSCGLPNPLVTAAADGSGVSSGGGGGSAGLGQQLIDVVRDVLSTAYTVALHDGHGGLGMWGAHLLVALVCGVWLCGGEQAAFRVGRAITVWLFAPLCVLFRDTAPGPQPEHGRSAASHDEHRPRSLLLVYVIATRGPPPRVAVI</sequence>
<feature type="transmembrane region" description="Helical" evidence="2">
    <location>
        <begin position="38"/>
        <end position="58"/>
    </location>
</feature>
<keyword evidence="2" id="KW-0812">Transmembrane</keyword>
<accession>A0A7W9QDS4</accession>
<dbReference type="Proteomes" id="UP000588098">
    <property type="component" value="Unassembled WGS sequence"/>
</dbReference>
<feature type="region of interest" description="Disordered" evidence="1">
    <location>
        <begin position="92"/>
        <end position="112"/>
    </location>
</feature>
<dbReference type="AlphaFoldDB" id="A0A7W9QDS4"/>
<keyword evidence="4" id="KW-1185">Reference proteome</keyword>
<feature type="transmembrane region" description="Helical" evidence="2">
    <location>
        <begin position="65"/>
        <end position="85"/>
    </location>
</feature>
<evidence type="ECO:0000313" key="3">
    <source>
        <dbReference type="EMBL" id="MBB5938360.1"/>
    </source>
</evidence>
<proteinExistence type="predicted"/>
<keyword evidence="2" id="KW-1133">Transmembrane helix</keyword>
<organism evidence="3 4">
    <name type="scientific">Streptomyces zagrosensis</name>
    <dbReference type="NCBI Taxonomy" id="1042984"/>
    <lineage>
        <taxon>Bacteria</taxon>
        <taxon>Bacillati</taxon>
        <taxon>Actinomycetota</taxon>
        <taxon>Actinomycetes</taxon>
        <taxon>Kitasatosporales</taxon>
        <taxon>Streptomycetaceae</taxon>
        <taxon>Streptomyces</taxon>
    </lineage>
</organism>
<evidence type="ECO:0008006" key="5">
    <source>
        <dbReference type="Google" id="ProtNLM"/>
    </source>
</evidence>
<comment type="caution">
    <text evidence="3">The sequence shown here is derived from an EMBL/GenBank/DDBJ whole genome shotgun (WGS) entry which is preliminary data.</text>
</comment>
<protein>
    <recommendedName>
        <fullName evidence="5">Integral membrane protein</fullName>
    </recommendedName>
</protein>
<feature type="transmembrane region" description="Helical" evidence="2">
    <location>
        <begin position="12"/>
        <end position="32"/>
    </location>
</feature>
<name>A0A7W9QDS4_9ACTN</name>
<gene>
    <name evidence="3" type="ORF">FHS42_005449</name>
</gene>
<evidence type="ECO:0000256" key="1">
    <source>
        <dbReference type="SAM" id="MobiDB-lite"/>
    </source>
</evidence>
<reference evidence="3 4" key="1">
    <citation type="submission" date="2020-08" db="EMBL/GenBank/DDBJ databases">
        <title>Genomic Encyclopedia of Type Strains, Phase III (KMG-III): the genomes of soil and plant-associated and newly described type strains.</title>
        <authorList>
            <person name="Whitman W."/>
        </authorList>
    </citation>
    <scope>NUCLEOTIDE SEQUENCE [LARGE SCALE GENOMIC DNA]</scope>
    <source>
        <strain evidence="3 4">CECT 8305</strain>
    </source>
</reference>
<dbReference type="RefSeq" id="WP_184576075.1">
    <property type="nucleotide sequence ID" value="NZ_JACHJL010000016.1"/>
</dbReference>
<keyword evidence="2" id="KW-0472">Membrane</keyword>